<evidence type="ECO:0000256" key="6">
    <source>
        <dbReference type="ARBA" id="ARBA00022763"/>
    </source>
</evidence>
<organism evidence="10">
    <name type="scientific">Rhizobium phage LG08</name>
    <dbReference type="NCBI Taxonomy" id="3129229"/>
    <lineage>
        <taxon>Viruses</taxon>
        <taxon>Duplodnaviria</taxon>
        <taxon>Heunggongvirae</taxon>
        <taxon>Uroviricota</taxon>
        <taxon>Caudoviricetes</taxon>
    </lineage>
</organism>
<dbReference type="GO" id="GO:0005524">
    <property type="term" value="F:ATP binding"/>
    <property type="evidence" value="ECO:0007669"/>
    <property type="project" value="InterPro"/>
</dbReference>
<dbReference type="GO" id="GO:0006310">
    <property type="term" value="P:DNA recombination"/>
    <property type="evidence" value="ECO:0007669"/>
    <property type="project" value="InterPro"/>
</dbReference>
<evidence type="ECO:0000256" key="7">
    <source>
        <dbReference type="ARBA" id="ARBA00023204"/>
    </source>
</evidence>
<dbReference type="GO" id="GO:0003910">
    <property type="term" value="F:DNA ligase (ATP) activity"/>
    <property type="evidence" value="ECO:0007669"/>
    <property type="project" value="InterPro"/>
</dbReference>
<dbReference type="CDD" id="cd08041">
    <property type="entry name" value="OBF_kDNA_ligase_like"/>
    <property type="match status" value="1"/>
</dbReference>
<proteinExistence type="inferred from homology"/>
<dbReference type="SUPFAM" id="SSF56091">
    <property type="entry name" value="DNA ligase/mRNA capping enzyme, catalytic domain"/>
    <property type="match status" value="1"/>
</dbReference>
<dbReference type="PANTHER" id="PTHR47810:SF1">
    <property type="entry name" value="DNA LIGASE B"/>
    <property type="match status" value="1"/>
</dbReference>
<dbReference type="Gene3D" id="2.40.50.140">
    <property type="entry name" value="Nucleic acid-binding proteins"/>
    <property type="match status" value="1"/>
</dbReference>
<evidence type="ECO:0000256" key="5">
    <source>
        <dbReference type="ARBA" id="ARBA00022705"/>
    </source>
</evidence>
<keyword evidence="6" id="KW-0227">DNA damage</keyword>
<dbReference type="GO" id="GO:0006260">
    <property type="term" value="P:DNA replication"/>
    <property type="evidence" value="ECO:0007669"/>
    <property type="project" value="UniProtKB-KW"/>
</dbReference>
<dbReference type="InterPro" id="IPR050326">
    <property type="entry name" value="NAD_dep_DNA_ligaseB"/>
</dbReference>
<comment type="cofactor">
    <cofactor evidence="1">
        <name>a divalent metal cation</name>
        <dbReference type="ChEBI" id="CHEBI:60240"/>
    </cofactor>
</comment>
<protein>
    <recommendedName>
        <fullName evidence="3">DNA ligase</fullName>
    </recommendedName>
</protein>
<dbReference type="InterPro" id="IPR012340">
    <property type="entry name" value="NA-bd_OB-fold"/>
</dbReference>
<dbReference type="Pfam" id="PF14743">
    <property type="entry name" value="DNA_ligase_OB_2"/>
    <property type="match status" value="1"/>
</dbReference>
<keyword evidence="7" id="KW-0234">DNA repair</keyword>
<evidence type="ECO:0000256" key="4">
    <source>
        <dbReference type="ARBA" id="ARBA00022598"/>
    </source>
</evidence>
<dbReference type="Gene3D" id="3.30.470.30">
    <property type="entry name" value="DNA ligase/mRNA capping enzyme"/>
    <property type="match status" value="1"/>
</dbReference>
<evidence type="ECO:0000256" key="2">
    <source>
        <dbReference type="ARBA" id="ARBA00007572"/>
    </source>
</evidence>
<dbReference type="InterPro" id="IPR029319">
    <property type="entry name" value="DNA_ligase_OB"/>
</dbReference>
<dbReference type="Pfam" id="PF01068">
    <property type="entry name" value="DNA_ligase_A_M"/>
    <property type="match status" value="1"/>
</dbReference>
<accession>A0AAU8HYJ5</accession>
<dbReference type="SUPFAM" id="SSF50249">
    <property type="entry name" value="Nucleic acid-binding proteins"/>
    <property type="match status" value="1"/>
</dbReference>
<reference evidence="10" key="1">
    <citation type="submission" date="2024-03" db="EMBL/GenBank/DDBJ databases">
        <authorList>
            <person name="Chantapakul B."/>
            <person name="Wang S."/>
        </authorList>
    </citation>
    <scope>NUCLEOTIDE SEQUENCE</scope>
</reference>
<evidence type="ECO:0000313" key="10">
    <source>
        <dbReference type="EMBL" id="XCI77512.1"/>
    </source>
</evidence>
<gene>
    <name evidence="10" type="ORF">LDCGVIBL_CDS0154</name>
</gene>
<name>A0AAU8HYJ5_9CAUD</name>
<feature type="domain" description="DNA ligase OB-like" evidence="9">
    <location>
        <begin position="342"/>
        <end position="397"/>
    </location>
</feature>
<keyword evidence="4 10" id="KW-0436">Ligase</keyword>
<dbReference type="GO" id="GO:0006281">
    <property type="term" value="P:DNA repair"/>
    <property type="evidence" value="ECO:0007669"/>
    <property type="project" value="UniProtKB-KW"/>
</dbReference>
<keyword evidence="5" id="KW-0235">DNA replication</keyword>
<dbReference type="PANTHER" id="PTHR47810">
    <property type="entry name" value="DNA LIGASE"/>
    <property type="match status" value="1"/>
</dbReference>
<dbReference type="PROSITE" id="PS00697">
    <property type="entry name" value="DNA_LIGASE_A1"/>
    <property type="match status" value="1"/>
</dbReference>
<dbReference type="EMBL" id="PP429226">
    <property type="protein sequence ID" value="XCI77512.1"/>
    <property type="molecule type" value="Genomic_DNA"/>
</dbReference>
<evidence type="ECO:0000259" key="8">
    <source>
        <dbReference type="Pfam" id="PF01068"/>
    </source>
</evidence>
<dbReference type="InterPro" id="IPR016059">
    <property type="entry name" value="DNA_ligase_ATP-dep_CS"/>
</dbReference>
<evidence type="ECO:0000259" key="9">
    <source>
        <dbReference type="Pfam" id="PF14743"/>
    </source>
</evidence>
<evidence type="ECO:0000256" key="1">
    <source>
        <dbReference type="ARBA" id="ARBA00001968"/>
    </source>
</evidence>
<feature type="domain" description="ATP-dependent DNA ligase family profile" evidence="8">
    <location>
        <begin position="159"/>
        <end position="322"/>
    </location>
</feature>
<comment type="similarity">
    <text evidence="2">Belongs to the ATP-dependent DNA ligase family.</text>
</comment>
<dbReference type="InterPro" id="IPR012310">
    <property type="entry name" value="DNA_ligase_ATP-dep_cent"/>
</dbReference>
<evidence type="ECO:0000256" key="3">
    <source>
        <dbReference type="ARBA" id="ARBA00013308"/>
    </source>
</evidence>
<sequence>MTEFNTDLFGKDDVIYNHHLTLSLKAEFEAIANAKGNDKNPIIENLSEDAKRILVHTLDSFQKFGVSTIHKKVNGPGIPWPRVLKLLEKEQGRVLKAESDKMTQEQLDIVNGVFDKFKRWKLGIGAKTYLKVHPGSFKYFELQTANHLEGPKDFPGPGYGQFKLDGIRCIAIVRLDGEVVYLSRNGLPIYNVSEDVTIELKKYPGFAFDGEVRARKNFQASLSSFKKKSGGAEEMDFSIFDMVTIEELETRTCTLGYEDRRARLEAVGLPEDMILEHFFCETYEEAVALYRDARAKGEEGLIFKKRDGTYNFKRTDDWLKMKPLESGDFKIIGYEEGSAGSKYEGMLGAWIVIDEDGIVNNIGMGITDEQRKKFWEDRDDMIGSIVEIEFMERTEVKIDAKGNRKGGKLRHGRFIKVRWDKDEINTKS</sequence>